<keyword evidence="2" id="KW-1185">Reference proteome</keyword>
<dbReference type="EMBL" id="JARBHB010000005">
    <property type="protein sequence ID" value="KAJ8884207.1"/>
    <property type="molecule type" value="Genomic_DNA"/>
</dbReference>
<gene>
    <name evidence="1" type="ORF">PR048_016064</name>
</gene>
<name>A0ABQ9HIQ0_9NEOP</name>
<reference evidence="1 2" key="1">
    <citation type="submission" date="2023-02" db="EMBL/GenBank/DDBJ databases">
        <title>LHISI_Scaffold_Assembly.</title>
        <authorList>
            <person name="Stuart O.P."/>
            <person name="Cleave R."/>
            <person name="Magrath M.J.L."/>
            <person name="Mikheyev A.S."/>
        </authorList>
    </citation>
    <scope>NUCLEOTIDE SEQUENCE [LARGE SCALE GENOMIC DNA]</scope>
    <source>
        <strain evidence="1">Daus_M_001</strain>
        <tissue evidence="1">Leg muscle</tissue>
    </source>
</reference>
<accession>A0ABQ9HIQ0</accession>
<organism evidence="1 2">
    <name type="scientific">Dryococelus australis</name>
    <dbReference type="NCBI Taxonomy" id="614101"/>
    <lineage>
        <taxon>Eukaryota</taxon>
        <taxon>Metazoa</taxon>
        <taxon>Ecdysozoa</taxon>
        <taxon>Arthropoda</taxon>
        <taxon>Hexapoda</taxon>
        <taxon>Insecta</taxon>
        <taxon>Pterygota</taxon>
        <taxon>Neoptera</taxon>
        <taxon>Polyneoptera</taxon>
        <taxon>Phasmatodea</taxon>
        <taxon>Verophasmatodea</taxon>
        <taxon>Anareolatae</taxon>
        <taxon>Phasmatidae</taxon>
        <taxon>Eurycanthinae</taxon>
        <taxon>Dryococelus</taxon>
    </lineage>
</organism>
<evidence type="ECO:0000313" key="1">
    <source>
        <dbReference type="EMBL" id="KAJ8884207.1"/>
    </source>
</evidence>
<dbReference type="Proteomes" id="UP001159363">
    <property type="component" value="Chromosome 4"/>
</dbReference>
<sequence>MQNCRRVLLPLHVLRLDHSSRGEGGDQYYSRSAAASGSPPCVAKPQCGDLCDSKLYAEAEMMAVDLQDATSTALKDQYSTRTAVNQLWLVIYMFMAHGLSGCSAAGRLDCVTAPHPCWRFRWVLRRRKNFLMRLAGASALRDASRELEKILGLWDQLCVRGGVLLASHVGRPGSHTGGVVHTFRMWESCRTIPVAGEFSRGSPTPSVLAFRRCSILTCFTLIGSQDLDVKSRTIPPLSTPRQDVRSNKLFAYLPRQCTLLGCVRFDFSAIKYVETTYGLRLLLLPPTAWQSQWNAVRVSTRMTRGWNGATSECNGGGGGERKIPEKIRKSASSFPHAKIRVRTHQEPNPGLFGVRRALYPPHYRGPINAVRISAPGSGVSANKYKHTLPAQFTTEPCGQSASRDSEDSVSCTVPSTKLLWKVTFAFFCEGNLLEMSPARLQQLERQVSVLVSMGGSIEQHFMFSFAACSRFSFFHGHCTRVHDIPAVSSHAKTPLAPTHWRLRSQTLRLTLGPVRGFKVHDEDRFHRLACSPPTKAYRVQSSAWQLRIFACGNRGGQYRWSAGFLGDLPFPLPFHSGAAPYIASPSSALKTSIQVREAKIVEAARATQTGVCKAISPLRARCSISVQADSPGRDFQRRIYDLFQNSLQAHPFFCALCNHYILCFHCGKSNHELLPGAPADGASTVVNNVARSTPSGLWFTNKVCITEDDQFFHWRAAAKYDPQIFSASHLPQNSLD</sequence>
<comment type="caution">
    <text evidence="1">The sequence shown here is derived from an EMBL/GenBank/DDBJ whole genome shotgun (WGS) entry which is preliminary data.</text>
</comment>
<evidence type="ECO:0000313" key="2">
    <source>
        <dbReference type="Proteomes" id="UP001159363"/>
    </source>
</evidence>
<proteinExistence type="predicted"/>
<protein>
    <submittedName>
        <fullName evidence="1">Uncharacterized protein</fullName>
    </submittedName>
</protein>